<dbReference type="RefSeq" id="WP_170085531.1">
    <property type="nucleotide sequence ID" value="NZ_CP047971.1"/>
</dbReference>
<evidence type="ECO:0000313" key="2">
    <source>
        <dbReference type="EMBL" id="CAB3392970.1"/>
    </source>
</evidence>
<name>A0A6F9E6X0_9BACL</name>
<reference evidence="2 3" key="1">
    <citation type="submission" date="2020-04" db="EMBL/GenBank/DDBJ databases">
        <authorList>
            <person name="Hogendoorn C."/>
        </authorList>
    </citation>
    <scope>NUCLEOTIDE SEQUENCE [LARGE SCALE GENOMIC DNA]</scope>
    <source>
        <strain evidence="2">COOX1</strain>
    </source>
</reference>
<organism evidence="2 3">
    <name type="scientific">Kyrpidia spormannii</name>
    <dbReference type="NCBI Taxonomy" id="2055160"/>
    <lineage>
        <taxon>Bacteria</taxon>
        <taxon>Bacillati</taxon>
        <taxon>Bacillota</taxon>
        <taxon>Bacilli</taxon>
        <taxon>Bacillales</taxon>
        <taxon>Alicyclobacillaceae</taxon>
        <taxon>Kyrpidia</taxon>
    </lineage>
</organism>
<evidence type="ECO:0000259" key="1">
    <source>
        <dbReference type="Pfam" id="PF23544"/>
    </source>
</evidence>
<sequence length="120" mass="13284">MARVRLRTVSQVRCGDKGNTVNIALFAPSESLYRVFLREVTPERVKAHFRGWIEGEVIRHEVPNLLALNFVCRDALGGGGAGSIRVDNLGKCFGTNLQRMEIEVEDEMLQEIGGVGNGDR</sequence>
<protein>
    <recommendedName>
        <fullName evidence="1">AtuA-like ferredoxin-fold domain-containing protein</fullName>
    </recommendedName>
</protein>
<dbReference type="InterPro" id="IPR056362">
    <property type="entry name" value="AtuA-like_ferredoxin_dom"/>
</dbReference>
<dbReference type="PANTHER" id="PTHR47708:SF2">
    <property type="entry name" value="SI:CH73-132F6.5"/>
    <property type="match status" value="1"/>
</dbReference>
<feature type="domain" description="AtuA-like ferredoxin-fold" evidence="1">
    <location>
        <begin position="4"/>
        <end position="102"/>
    </location>
</feature>
<dbReference type="AlphaFoldDB" id="A0A6F9E6X0"/>
<evidence type="ECO:0000313" key="3">
    <source>
        <dbReference type="Proteomes" id="UP000502196"/>
    </source>
</evidence>
<gene>
    <name evidence="2" type="ORF">COOX1_1676</name>
</gene>
<accession>A0A6F9E6X0</accession>
<dbReference type="Pfam" id="PF23544">
    <property type="entry name" value="AtuA_ferredoxin"/>
    <property type="match status" value="1"/>
</dbReference>
<dbReference type="PANTHER" id="PTHR47708">
    <property type="match status" value="1"/>
</dbReference>
<dbReference type="Proteomes" id="UP000502196">
    <property type="component" value="Chromosome"/>
</dbReference>
<proteinExistence type="predicted"/>
<dbReference type="EMBL" id="LR792683">
    <property type="protein sequence ID" value="CAB3392970.1"/>
    <property type="molecule type" value="Genomic_DNA"/>
</dbReference>